<sequence length="212" mass="22892">MRWIFRMASQGCRSQGGSLMKKSRFLISGLTFAGLGAAEAAQAQFMQAVLKVDEPGKQPLIQQFRQEHKFTLASHRSHRSHSSHSSHRSGSGGSIYRAPIYTPSYPTSAPTPTPAPSRSRSTTNGASSLLDAPATPPSQAPIPLSGRTELFTTITKRVQLGLQSYGYYQGVIDGVVGKETRTALEKFQGDFNLKVTGTITPEVLDALKIVAQ</sequence>
<dbReference type="OrthoDB" id="6507154at2"/>
<dbReference type="AlphaFoldDB" id="A0A418YPQ0"/>
<dbReference type="InterPro" id="IPR036366">
    <property type="entry name" value="PGBDSf"/>
</dbReference>
<evidence type="ECO:0000313" key="3">
    <source>
        <dbReference type="EMBL" id="RJG53355.1"/>
    </source>
</evidence>
<dbReference type="InterPro" id="IPR036365">
    <property type="entry name" value="PGBD-like_sf"/>
</dbReference>
<dbReference type="InterPro" id="IPR002477">
    <property type="entry name" value="Peptidoglycan-bd-like"/>
</dbReference>
<name>A0A418YPQ0_9SPHN</name>
<feature type="domain" description="Peptidoglycan binding-like" evidence="2">
    <location>
        <begin position="156"/>
        <end position="207"/>
    </location>
</feature>
<dbReference type="Gene3D" id="1.10.101.10">
    <property type="entry name" value="PGBD-like superfamily/PGBD"/>
    <property type="match status" value="1"/>
</dbReference>
<evidence type="ECO:0000313" key="4">
    <source>
        <dbReference type="Proteomes" id="UP000283469"/>
    </source>
</evidence>
<dbReference type="SUPFAM" id="SSF47090">
    <property type="entry name" value="PGBD-like"/>
    <property type="match status" value="1"/>
</dbReference>
<dbReference type="EMBL" id="QVRA01000016">
    <property type="protein sequence ID" value="RJG53355.1"/>
    <property type="molecule type" value="Genomic_DNA"/>
</dbReference>
<organism evidence="3 4">
    <name type="scientific">Sphingobium terrigena</name>
    <dbReference type="NCBI Taxonomy" id="2304063"/>
    <lineage>
        <taxon>Bacteria</taxon>
        <taxon>Pseudomonadati</taxon>
        <taxon>Pseudomonadota</taxon>
        <taxon>Alphaproteobacteria</taxon>
        <taxon>Sphingomonadales</taxon>
        <taxon>Sphingomonadaceae</taxon>
        <taxon>Sphingobium</taxon>
    </lineage>
</organism>
<dbReference type="NCBIfam" id="TIGR03979">
    <property type="entry name" value="His_Ser_Rich"/>
    <property type="match status" value="1"/>
</dbReference>
<gene>
    <name evidence="3" type="primary">hxsA</name>
    <name evidence="3" type="ORF">D0Z70_16315</name>
</gene>
<keyword evidence="4" id="KW-1185">Reference proteome</keyword>
<reference evidence="3 4" key="1">
    <citation type="submission" date="2018-08" db="EMBL/GenBank/DDBJ databases">
        <title>Sphingobium sp. EO9.</title>
        <authorList>
            <person name="Park Y."/>
            <person name="Kim K.H."/>
            <person name="Jeon C.O."/>
        </authorList>
    </citation>
    <scope>NUCLEOTIDE SEQUENCE [LARGE SCALE GENOMIC DNA]</scope>
    <source>
        <strain evidence="3 4">EO9</strain>
    </source>
</reference>
<dbReference type="Pfam" id="PF01471">
    <property type="entry name" value="PG_binding_1"/>
    <property type="match status" value="1"/>
</dbReference>
<accession>A0A418YPQ0</accession>
<feature type="region of interest" description="Disordered" evidence="1">
    <location>
        <begin position="71"/>
        <end position="144"/>
    </location>
</feature>
<comment type="caution">
    <text evidence="3">The sequence shown here is derived from an EMBL/GenBank/DDBJ whole genome shotgun (WGS) entry which is preliminary data.</text>
</comment>
<dbReference type="InterPro" id="IPR023928">
    <property type="entry name" value="HxsA-like"/>
</dbReference>
<feature type="compositionally biased region" description="Basic residues" evidence="1">
    <location>
        <begin position="75"/>
        <end position="87"/>
    </location>
</feature>
<evidence type="ECO:0000259" key="2">
    <source>
        <dbReference type="Pfam" id="PF01471"/>
    </source>
</evidence>
<proteinExistence type="predicted"/>
<dbReference type="Proteomes" id="UP000283469">
    <property type="component" value="Unassembled WGS sequence"/>
</dbReference>
<evidence type="ECO:0000256" key="1">
    <source>
        <dbReference type="SAM" id="MobiDB-lite"/>
    </source>
</evidence>
<protein>
    <submittedName>
        <fullName evidence="3">His-Xaa-Ser repeat protein HxsA</fullName>
    </submittedName>
</protein>